<proteinExistence type="predicted"/>
<protein>
    <submittedName>
        <fullName evidence="4">AAA domain-containing protein</fullName>
    </submittedName>
</protein>
<reference evidence="2 3" key="2">
    <citation type="submission" date="2018-11" db="EMBL/GenBank/DDBJ databases">
        <authorList>
            <consortium name="Pathogen Informatics"/>
        </authorList>
    </citation>
    <scope>NUCLEOTIDE SEQUENCE [LARGE SCALE GENOMIC DNA]</scope>
</reference>
<feature type="region of interest" description="Disordered" evidence="1">
    <location>
        <begin position="15"/>
        <end position="72"/>
    </location>
</feature>
<organism evidence="4">
    <name type="scientific">Hymenolepis diminuta</name>
    <name type="common">Rat tapeworm</name>
    <dbReference type="NCBI Taxonomy" id="6216"/>
    <lineage>
        <taxon>Eukaryota</taxon>
        <taxon>Metazoa</taxon>
        <taxon>Spiralia</taxon>
        <taxon>Lophotrochozoa</taxon>
        <taxon>Platyhelminthes</taxon>
        <taxon>Cestoda</taxon>
        <taxon>Eucestoda</taxon>
        <taxon>Cyclophyllidea</taxon>
        <taxon>Hymenolepididae</taxon>
        <taxon>Hymenolepis</taxon>
    </lineage>
</organism>
<feature type="compositionally biased region" description="Polar residues" evidence="1">
    <location>
        <begin position="45"/>
        <end position="72"/>
    </location>
</feature>
<evidence type="ECO:0000313" key="4">
    <source>
        <dbReference type="WBParaSite" id="HDID_0000820101-mRNA-1"/>
    </source>
</evidence>
<name>A0A0R3SSD9_HYMDI</name>
<accession>A0A0R3SSD9</accession>
<dbReference type="STRING" id="6216.A0A0R3SSD9"/>
<evidence type="ECO:0000313" key="3">
    <source>
        <dbReference type="Proteomes" id="UP000274504"/>
    </source>
</evidence>
<sequence>MGGCCSTGACCANVSPKPNEHRHRPKKRPWRRSENGSLIGHNEGHSSNDTLSSSRPYGSVYKNRQTGGINSSENIARSSSIFVETENDGYDHTAMSQLLVQVTDLLANPQNEDMSLQLRFSPNTQQTLEREMRQIPEQEQARQLPTLKDILRISSSSRKPPSVNTQELYRLESELFAFISGQRDEKDLDPLVTLHRCLASRWVKPPYNRFLQLHLRSLLQHPAVQENEETKDDLIKFLQRLETSPGGIELTPDDADFLLEVITMTNTSIFSPVFTPPTIFNHRDSPIILAAMRIANMSVELQKLAESGEIVSDTQKSILEETQNLTAVEMIQSCPIARFYSRVIPQQDRVRLFDLVSDLLRDSKSSPNYQMSKGQIIELSSLASSLGKISLVCAKFKVAKAHHIVKNRFRLSGTNFQRICVIGKNDQELMRDALLLISAAGIAKHSEVAGFINLFNNESDVELMKTDAEYLEHLLTCGIDFQTSRFSPWQSPEHSIKSISILDDKEEILLPVDFSVVRNPFARSKTPEPRDTADTMIDDFFNTRDDNTYENDSLIKPTEISSTLTTAVYQEEFKSSLSDLVSTRRTLPPSDAQFYFKLISEALMLRKSISGMQRSPSQIFASKLAPFQIIQLCDCVRKLSSVEPHSEDAKLIKKLSIEANRHLKFKLKAKTVGRLRSFYHRIHKPIFRSSSSKLSYVIEEQKSVPVKDEVKLNAENTFYETEICSSVLFDKTDSLSLFFLESMKNRCMTRSGNAVTLSKAEFIKLSALAQEANIEVGVLKNQLSPGDVPVDNVARLLCLYKIRALIKTENGPVSHQICKRLLWKHTLTQFFNFYPERALKSPFSHVAFNIFIEESDHLSDDIRKDTVGEIQSLIEATERTTHFSPEVVNNLLAPKTKRMKVIEALKSKFIVSLMNNRQLNCDPSAFGMWVSELESLLNEPLSTFLENNSVDDVKQFLLMQPETQELNETSLNDKLIFSGSDKNLASFEPSELTKVTSQIAGIGQSSSRSNLLYILLLETLIKQCHQPKIFVNRGVFADIQGVSNDSEVEEEAIEAIEDTSELMEAVDEVKLMEDARNYVTNLLLDHNKLVSPQQYEEALMILQDIRSQRPPYLTDMDGLKSRVVYFENKINAFLNSDNCLLYAIASLRGFQARLDSQNTQHTSNTELIFVLTVARGYVLKESSFYKEISDQIENLRLGLVEGSAVDVNLKLIEQLLIILEEKLINNLIKTASDCFVQLSAVGSVVDLSLLGTLQFICIAVVMLKVDLEAKLLAILLCRPISSLSAEKNSVIRAILVQISKRLQPSTEIKNSKHVRLVASLLPLALDSVGDQSSVEFDRLLITVCVANELSNEIGGSVSSKLNYKLAEIFWTVFFNQEHLTPRGVFGDFYNWTSVRTSEWLEADLRSSGFFATLFYKAARLPLDQTKNGQIPVEFREFPLQMESYFCLLQSLFIVKALMKFTEPRVMLTKKRLVTLYHAAVICIHSEHFHRRLEATTGLIYLLNQIEKYYPADAAEQVQLKRVNFDDPNIQALVESALMNAERSTIENLRSHLAPVILPLSSETGVPFMSPDPVIIREGLETSLCGYFSISSSDALSAFRIISQLRYSKLSTSDLAITCRIINYLFKDDGGRFRNPSGRTSGSVIDLPDDMTPSMAIETAVTNLDVFSNIGGLKSTKEVEIFLKSLFVLSSNVTWKDPGEQLISETIVSSPSETYSNYSVKYSNGTDALQSLECSPILPKISKEASLEDDRTLMDPVQLDIKRLIGRIIDISDDITIADLLDVYHHSRLLLQSGKSSRYSTFTLTKIIPEFGYILPPNEQNLTESEIRVLKEVSLECQDRLHKRFRKFLQDERGELTLKMLYGYFGVKLPTKTKVPVAAQRLLALRIGRIKRDLSQKEYRSYVKDNLLSDPTKSDPEMMILAIQAVQKSLEGFPLNSVEQICLIYSIPQEDDILFADLGSAINSMEVWPIHLNFHQRQYLENKLRQWKQIIADSNDLSQMKSNDPDEICKLASVGMFAGVPTNGVLKMIDSYSGSGDDPKLRQLRESIETSSEDLVESVEFLKEKISLGYLDEFVTVSDSDALKLISGLQQISQNTEWLPLNQEVVSETCQRLYLAVACNSAVEDKDARIELPRRYLHFQGLLPILIPHFPKRRSSYTSIDSVGARPRGFLLPTYRSRPIGVHSMETITDSSRSLHSRTFNKESNLDLDFSRHSTPFKRSSLNHLQELIEIRRAVVAGSKSELDHFEYGLSRSRSEAPKMRNRVPDKLDLSLLRKRCEEHTKHLIQRANYEQEQSELYCKLMHHNLRLTSQRT</sequence>
<reference evidence="4" key="1">
    <citation type="submission" date="2017-02" db="UniProtKB">
        <authorList>
            <consortium name="WormBaseParasite"/>
        </authorList>
    </citation>
    <scope>IDENTIFICATION</scope>
</reference>
<dbReference type="Proteomes" id="UP000274504">
    <property type="component" value="Unassembled WGS sequence"/>
</dbReference>
<dbReference type="WBParaSite" id="HDID_0000820101-mRNA-1">
    <property type="protein sequence ID" value="HDID_0000820101-mRNA-1"/>
    <property type="gene ID" value="HDID_0000820101"/>
</dbReference>
<evidence type="ECO:0000256" key="1">
    <source>
        <dbReference type="SAM" id="MobiDB-lite"/>
    </source>
</evidence>
<gene>
    <name evidence="2" type="ORF">HDID_LOCUS8199</name>
</gene>
<feature type="compositionally biased region" description="Basic residues" evidence="1">
    <location>
        <begin position="20"/>
        <end position="30"/>
    </location>
</feature>
<dbReference type="EMBL" id="UYSG01011043">
    <property type="protein sequence ID" value="VDL60517.1"/>
    <property type="molecule type" value="Genomic_DNA"/>
</dbReference>
<evidence type="ECO:0000313" key="2">
    <source>
        <dbReference type="EMBL" id="VDL60517.1"/>
    </source>
</evidence>
<dbReference type="OrthoDB" id="6245635at2759"/>